<evidence type="ECO:0000256" key="5">
    <source>
        <dbReference type="ARBA" id="ARBA00023284"/>
    </source>
</evidence>
<dbReference type="Pfam" id="PF13462">
    <property type="entry name" value="Thioredoxin_4"/>
    <property type="match status" value="1"/>
</dbReference>
<keyword evidence="4" id="KW-1015">Disulfide bond</keyword>
<dbReference type="GO" id="GO:0016491">
    <property type="term" value="F:oxidoreductase activity"/>
    <property type="evidence" value="ECO:0007669"/>
    <property type="project" value="UniProtKB-KW"/>
</dbReference>
<protein>
    <recommendedName>
        <fullName evidence="8">Thioredoxin-like fold domain-containing protein</fullName>
    </recommendedName>
</protein>
<evidence type="ECO:0000256" key="4">
    <source>
        <dbReference type="ARBA" id="ARBA00023157"/>
    </source>
</evidence>
<dbReference type="Proteomes" id="UP000616724">
    <property type="component" value="Unassembled WGS sequence"/>
</dbReference>
<reference evidence="9 10" key="1">
    <citation type="submission" date="2021-01" db="EMBL/GenBank/DDBJ databases">
        <title>Whole genome shotgun sequence of Planobispora longispora NBRC 13918.</title>
        <authorList>
            <person name="Komaki H."/>
            <person name="Tamura T."/>
        </authorList>
    </citation>
    <scope>NUCLEOTIDE SEQUENCE [LARGE SCALE GENOMIC DNA]</scope>
    <source>
        <strain evidence="9 10">NBRC 13918</strain>
    </source>
</reference>
<organism evidence="9 10">
    <name type="scientific">Planobispora longispora</name>
    <dbReference type="NCBI Taxonomy" id="28887"/>
    <lineage>
        <taxon>Bacteria</taxon>
        <taxon>Bacillati</taxon>
        <taxon>Actinomycetota</taxon>
        <taxon>Actinomycetes</taxon>
        <taxon>Streptosporangiales</taxon>
        <taxon>Streptosporangiaceae</taxon>
        <taxon>Planobispora</taxon>
    </lineage>
</organism>
<keyword evidence="5" id="KW-0676">Redox-active center</keyword>
<dbReference type="RefSeq" id="WP_203895665.1">
    <property type="nucleotide sequence ID" value="NZ_BOOH01000072.1"/>
</dbReference>
<keyword evidence="7" id="KW-0812">Transmembrane</keyword>
<dbReference type="InterPro" id="IPR012336">
    <property type="entry name" value="Thioredoxin-like_fold"/>
</dbReference>
<dbReference type="PANTHER" id="PTHR13887:SF14">
    <property type="entry name" value="DISULFIDE BOND FORMATION PROTEIN D"/>
    <property type="match status" value="1"/>
</dbReference>
<comment type="similarity">
    <text evidence="1">Belongs to the thioredoxin family. DsbA subfamily.</text>
</comment>
<gene>
    <name evidence="9" type="ORF">Plo01_76990</name>
</gene>
<dbReference type="SUPFAM" id="SSF52833">
    <property type="entry name" value="Thioredoxin-like"/>
    <property type="match status" value="1"/>
</dbReference>
<comment type="caution">
    <text evidence="9">The sequence shown here is derived from an EMBL/GenBank/DDBJ whole genome shotgun (WGS) entry which is preliminary data.</text>
</comment>
<proteinExistence type="inferred from homology"/>
<dbReference type="Gene3D" id="3.40.30.10">
    <property type="entry name" value="Glutaredoxin"/>
    <property type="match status" value="1"/>
</dbReference>
<evidence type="ECO:0000256" key="3">
    <source>
        <dbReference type="ARBA" id="ARBA00023002"/>
    </source>
</evidence>
<keyword evidence="3" id="KW-0560">Oxidoreductase</keyword>
<evidence type="ECO:0000259" key="8">
    <source>
        <dbReference type="Pfam" id="PF13462"/>
    </source>
</evidence>
<evidence type="ECO:0000256" key="2">
    <source>
        <dbReference type="ARBA" id="ARBA00022729"/>
    </source>
</evidence>
<feature type="region of interest" description="Disordered" evidence="6">
    <location>
        <begin position="1"/>
        <end position="20"/>
    </location>
</feature>
<evidence type="ECO:0000313" key="9">
    <source>
        <dbReference type="EMBL" id="GIH81270.1"/>
    </source>
</evidence>
<dbReference type="InterPro" id="IPR036249">
    <property type="entry name" value="Thioredoxin-like_sf"/>
</dbReference>
<accession>A0A8J3RTW3</accession>
<evidence type="ECO:0000256" key="6">
    <source>
        <dbReference type="SAM" id="MobiDB-lite"/>
    </source>
</evidence>
<keyword evidence="7" id="KW-0472">Membrane</keyword>
<feature type="compositionally biased region" description="Basic and acidic residues" evidence="6">
    <location>
        <begin position="8"/>
        <end position="20"/>
    </location>
</feature>
<evidence type="ECO:0000256" key="1">
    <source>
        <dbReference type="ARBA" id="ARBA00005791"/>
    </source>
</evidence>
<keyword evidence="2" id="KW-0732">Signal</keyword>
<dbReference type="PANTHER" id="PTHR13887">
    <property type="entry name" value="GLUTATHIONE S-TRANSFERASE KAPPA"/>
    <property type="match status" value="1"/>
</dbReference>
<evidence type="ECO:0000313" key="10">
    <source>
        <dbReference type="Proteomes" id="UP000616724"/>
    </source>
</evidence>
<keyword evidence="7" id="KW-1133">Transmembrane helix</keyword>
<keyword evidence="10" id="KW-1185">Reference proteome</keyword>
<sequence length="255" mass="26415">MSTQTRTKSRELRDARAATERRRKKRGRAIVAGGGVIIGCLLVAIVISLINAAGSGNSRTAAASQGEGATPAIATAGGALAVGDAAAPVKLEVYLDYMCPFCGRFERANSGELDRLVADGTVRLELYPLSFLDRMSNGTDYSTRAANAVATVADHAPGKLLAFNTALFAHQPAEGGDGLSDDEIAELARDAGVPQDVVNLFAGRVFQPWVEASTAAVFQTGIQGTPTVKINGEVFTGDLYTTGPLTAAVTAAEGE</sequence>
<dbReference type="AlphaFoldDB" id="A0A8J3RTW3"/>
<feature type="domain" description="Thioredoxin-like fold" evidence="8">
    <location>
        <begin position="77"/>
        <end position="237"/>
    </location>
</feature>
<name>A0A8J3RTW3_9ACTN</name>
<feature type="transmembrane region" description="Helical" evidence="7">
    <location>
        <begin position="29"/>
        <end position="50"/>
    </location>
</feature>
<evidence type="ECO:0000256" key="7">
    <source>
        <dbReference type="SAM" id="Phobius"/>
    </source>
</evidence>
<dbReference type="EMBL" id="BOOH01000072">
    <property type="protein sequence ID" value="GIH81270.1"/>
    <property type="molecule type" value="Genomic_DNA"/>
</dbReference>